<protein>
    <submittedName>
        <fullName evidence="3">Uncharacterized protein</fullName>
    </submittedName>
</protein>
<dbReference type="InterPro" id="IPR011990">
    <property type="entry name" value="TPR-like_helical_dom_sf"/>
</dbReference>
<evidence type="ECO:0000313" key="4">
    <source>
        <dbReference type="Proteomes" id="UP000054477"/>
    </source>
</evidence>
<dbReference type="Gene3D" id="1.25.40.10">
    <property type="entry name" value="Tetratricopeptide repeat domain"/>
    <property type="match status" value="1"/>
</dbReference>
<dbReference type="AlphaFoldDB" id="A0A0C9WYZ8"/>
<dbReference type="InterPro" id="IPR015915">
    <property type="entry name" value="Kelch-typ_b-propeller"/>
</dbReference>
<dbReference type="SUPFAM" id="SSF117281">
    <property type="entry name" value="Kelch motif"/>
    <property type="match status" value="1"/>
</dbReference>
<organism evidence="3 4">
    <name type="scientific">Laccaria amethystina LaAM-08-1</name>
    <dbReference type="NCBI Taxonomy" id="1095629"/>
    <lineage>
        <taxon>Eukaryota</taxon>
        <taxon>Fungi</taxon>
        <taxon>Dikarya</taxon>
        <taxon>Basidiomycota</taxon>
        <taxon>Agaricomycotina</taxon>
        <taxon>Agaricomycetes</taxon>
        <taxon>Agaricomycetidae</taxon>
        <taxon>Agaricales</taxon>
        <taxon>Agaricineae</taxon>
        <taxon>Hydnangiaceae</taxon>
        <taxon>Laccaria</taxon>
    </lineage>
</organism>
<accession>A0A0C9WYZ8</accession>
<dbReference type="SUPFAM" id="SSF48452">
    <property type="entry name" value="TPR-like"/>
    <property type="match status" value="1"/>
</dbReference>
<dbReference type="EMBL" id="KN838677">
    <property type="protein sequence ID" value="KIJ98065.1"/>
    <property type="molecule type" value="Genomic_DNA"/>
</dbReference>
<reference evidence="4" key="2">
    <citation type="submission" date="2015-01" db="EMBL/GenBank/DDBJ databases">
        <title>Evolutionary Origins and Diversification of the Mycorrhizal Mutualists.</title>
        <authorList>
            <consortium name="DOE Joint Genome Institute"/>
            <consortium name="Mycorrhizal Genomics Consortium"/>
            <person name="Kohler A."/>
            <person name="Kuo A."/>
            <person name="Nagy L.G."/>
            <person name="Floudas D."/>
            <person name="Copeland A."/>
            <person name="Barry K.W."/>
            <person name="Cichocki N."/>
            <person name="Veneault-Fourrey C."/>
            <person name="LaButti K."/>
            <person name="Lindquist E.A."/>
            <person name="Lipzen A."/>
            <person name="Lundell T."/>
            <person name="Morin E."/>
            <person name="Murat C."/>
            <person name="Riley R."/>
            <person name="Ohm R."/>
            <person name="Sun H."/>
            <person name="Tunlid A."/>
            <person name="Henrissat B."/>
            <person name="Grigoriev I.V."/>
            <person name="Hibbett D.S."/>
            <person name="Martin F."/>
        </authorList>
    </citation>
    <scope>NUCLEOTIDE SEQUENCE [LARGE SCALE GENOMIC DNA]</scope>
    <source>
        <strain evidence="4">LaAM-08-1</strain>
    </source>
</reference>
<dbReference type="PANTHER" id="PTHR46093:SF18">
    <property type="entry name" value="FIBRONECTIN TYPE-III DOMAIN-CONTAINING PROTEIN"/>
    <property type="match status" value="1"/>
</dbReference>
<keyword evidence="1" id="KW-0880">Kelch repeat</keyword>
<gene>
    <name evidence="3" type="ORF">K443DRAFT_133601</name>
</gene>
<name>A0A0C9WYZ8_9AGAR</name>
<sequence length="686" mass="77892">MQVDERALQFLLQASMTSRQGDELFNRGKYTEAKNLYWKIAKSVLGNDLEIPTYSGSNGGGVRCKKYIGIDPFSRSNLVACYNGLAACCAREKDFESALMWYEEIEVVYQNIYYASPTPLYDWIDYNLDLPELTFQRVKALTTASDLALQLGNTAVAFNLRWRAFTNFNAMSPQHHPPTVKAMNSAEKIADLSELRHPDPKLINKSGVTDPALQLYGSWARVSFKPPPGKVLARSAHSAFIWKSHFYIAGGRKDSLGPFYRDLWCLDLSQKPSSREWRQLPSYPIPRSVSGMFLNWNMIVYENKAYLFTGRKVIDHFDLVTEKWGTTPTSFSPTADDLRVGVTGEWPYRGSLLSDATMQIVSGKLLVFGGCHKDTNMGINLFMELDLKTRKWRRLSGYAMRPKDGDYSCPGPRKNAASWVSKDRTKFFLLYGHIDRQGWELRNEPHGEQEAFCFRDMWSWDLGEEKWRPERIAGNYPCSRTEMGFTYNEKLDKAVIFGGYSPSMTTTYRDKGISFQFAYLADTFVYEPLYSEQPSTPYASSVSSSTPIPASAVAQPKWRQVITHGFPTYRCTAHLVTDTDTGKMYLFGGYVNSDYIPCRPNVVSKPFGDLWELRLDVPGGHFDAVDLEEEMRTAKAGPYQRCFACGNAGPWRKCGGSCRGRAFFCGSECLKDGWKEHKTMHGCRKT</sequence>
<reference evidence="3 4" key="1">
    <citation type="submission" date="2014-04" db="EMBL/GenBank/DDBJ databases">
        <authorList>
            <consortium name="DOE Joint Genome Institute"/>
            <person name="Kuo A."/>
            <person name="Kohler A."/>
            <person name="Nagy L.G."/>
            <person name="Floudas D."/>
            <person name="Copeland A."/>
            <person name="Barry K.W."/>
            <person name="Cichocki N."/>
            <person name="Veneault-Fourrey C."/>
            <person name="LaButti K."/>
            <person name="Lindquist E.A."/>
            <person name="Lipzen A."/>
            <person name="Lundell T."/>
            <person name="Morin E."/>
            <person name="Murat C."/>
            <person name="Sun H."/>
            <person name="Tunlid A."/>
            <person name="Henrissat B."/>
            <person name="Grigoriev I.V."/>
            <person name="Hibbett D.S."/>
            <person name="Martin F."/>
            <person name="Nordberg H.P."/>
            <person name="Cantor M.N."/>
            <person name="Hua S.X."/>
        </authorList>
    </citation>
    <scope>NUCLEOTIDE SEQUENCE [LARGE SCALE GENOMIC DNA]</scope>
    <source>
        <strain evidence="3 4">LaAM-08-1</strain>
    </source>
</reference>
<keyword evidence="2" id="KW-0677">Repeat</keyword>
<evidence type="ECO:0000256" key="1">
    <source>
        <dbReference type="ARBA" id="ARBA00022441"/>
    </source>
</evidence>
<dbReference type="HOGENOM" id="CLU_023884_0_0_1"/>
<dbReference type="PANTHER" id="PTHR46093">
    <property type="entry name" value="ACYL-COA-BINDING DOMAIN-CONTAINING PROTEIN 5"/>
    <property type="match status" value="1"/>
</dbReference>
<dbReference type="OrthoDB" id="432528at2759"/>
<keyword evidence="4" id="KW-1185">Reference proteome</keyword>
<dbReference type="Gene3D" id="2.120.10.80">
    <property type="entry name" value="Kelch-type beta propeller"/>
    <property type="match status" value="2"/>
</dbReference>
<evidence type="ECO:0000313" key="3">
    <source>
        <dbReference type="EMBL" id="KIJ98065.1"/>
    </source>
</evidence>
<dbReference type="Proteomes" id="UP000054477">
    <property type="component" value="Unassembled WGS sequence"/>
</dbReference>
<evidence type="ECO:0000256" key="2">
    <source>
        <dbReference type="ARBA" id="ARBA00022737"/>
    </source>
</evidence>
<proteinExistence type="predicted"/>